<feature type="transmembrane region" description="Helical" evidence="2">
    <location>
        <begin position="74"/>
        <end position="97"/>
    </location>
</feature>
<feature type="compositionally biased region" description="Polar residues" evidence="1">
    <location>
        <begin position="55"/>
        <end position="64"/>
    </location>
</feature>
<feature type="transmembrane region" description="Helical" evidence="2">
    <location>
        <begin position="207"/>
        <end position="230"/>
    </location>
</feature>
<dbReference type="AlphaFoldDB" id="A0A8I0KU83"/>
<accession>A0A8I0KU83</accession>
<evidence type="ECO:0000313" key="3">
    <source>
        <dbReference type="EMBL" id="MBD3689423.1"/>
    </source>
</evidence>
<keyword evidence="2" id="KW-0472">Membrane</keyword>
<keyword evidence="4" id="KW-1185">Reference proteome</keyword>
<dbReference type="RefSeq" id="WP_191071471.1">
    <property type="nucleotide sequence ID" value="NZ_CP060506.1"/>
</dbReference>
<sequence length="245" mass="25563">MSDNTPRYGAHRDPSDPVPEPSTVGTPYTPGQPAAASSSYDPYGYTAQNGGYGQPSPSNGSATPQKLPGRALPILLIVLGAIIALICAPIAGLVMGATSAIDIDSLQRAAKTGEASPNPAEVDLSANSAVAIMLTDQSEKTAQCELVGPDGARVDPNSTQEQEHVRTISYMVQAEGTYTARCLLTDGTPAKSMVVMPVDIGGMGKSALIWGGGTFVVGLALFVGGIVWLVKRNRRRREILAQMPR</sequence>
<gene>
    <name evidence="3" type="ORF">H8R10_04155</name>
</gene>
<evidence type="ECO:0000313" key="4">
    <source>
        <dbReference type="Proteomes" id="UP000627538"/>
    </source>
</evidence>
<keyword evidence="2" id="KW-0812">Transmembrane</keyword>
<proteinExistence type="predicted"/>
<evidence type="ECO:0000256" key="2">
    <source>
        <dbReference type="SAM" id="Phobius"/>
    </source>
</evidence>
<evidence type="ECO:0000256" key="1">
    <source>
        <dbReference type="SAM" id="MobiDB-lite"/>
    </source>
</evidence>
<reference evidence="3 4" key="1">
    <citation type="submission" date="2020-08" db="EMBL/GenBank/DDBJ databases">
        <title>Winkia gen. nov., sp. nov., isolated from faeces of the Anser albifrons in China.</title>
        <authorList>
            <person name="Liu Q."/>
        </authorList>
    </citation>
    <scope>NUCLEOTIDE SEQUENCE [LARGE SCALE GENOMIC DNA]</scope>
    <source>
        <strain evidence="3 4">C62</strain>
    </source>
</reference>
<keyword evidence="2" id="KW-1133">Transmembrane helix</keyword>
<protein>
    <submittedName>
        <fullName evidence="3">Uncharacterized protein</fullName>
    </submittedName>
</protein>
<dbReference type="EMBL" id="JACRUO010000001">
    <property type="protein sequence ID" value="MBD3689423.1"/>
    <property type="molecule type" value="Genomic_DNA"/>
</dbReference>
<dbReference type="Proteomes" id="UP000627538">
    <property type="component" value="Unassembled WGS sequence"/>
</dbReference>
<feature type="region of interest" description="Disordered" evidence="1">
    <location>
        <begin position="1"/>
        <end position="64"/>
    </location>
</feature>
<comment type="caution">
    <text evidence="3">The sequence shown here is derived from an EMBL/GenBank/DDBJ whole genome shotgun (WGS) entry which is preliminary data.</text>
</comment>
<name>A0A8I0KU83_9ACTO</name>
<organism evidence="3 4">
    <name type="scientific">Nanchangia anserum</name>
    <dbReference type="NCBI Taxonomy" id="2692125"/>
    <lineage>
        <taxon>Bacteria</taxon>
        <taxon>Bacillati</taxon>
        <taxon>Actinomycetota</taxon>
        <taxon>Actinomycetes</taxon>
        <taxon>Actinomycetales</taxon>
        <taxon>Actinomycetaceae</taxon>
        <taxon>Nanchangia</taxon>
    </lineage>
</organism>